<keyword evidence="2" id="KW-1185">Reference proteome</keyword>
<evidence type="ECO:0000313" key="2">
    <source>
        <dbReference type="Proteomes" id="UP001189429"/>
    </source>
</evidence>
<name>A0ABN9RXC3_9DINO</name>
<proteinExistence type="predicted"/>
<accession>A0ABN9RXC3</accession>
<comment type="caution">
    <text evidence="1">The sequence shown here is derived from an EMBL/GenBank/DDBJ whole genome shotgun (WGS) entry which is preliminary data.</text>
</comment>
<reference evidence="1" key="1">
    <citation type="submission" date="2023-10" db="EMBL/GenBank/DDBJ databases">
        <authorList>
            <person name="Chen Y."/>
            <person name="Shah S."/>
            <person name="Dougan E. K."/>
            <person name="Thang M."/>
            <person name="Chan C."/>
        </authorList>
    </citation>
    <scope>NUCLEOTIDE SEQUENCE [LARGE SCALE GENOMIC DNA]</scope>
</reference>
<protein>
    <submittedName>
        <fullName evidence="1">Uncharacterized protein</fullName>
    </submittedName>
</protein>
<organism evidence="1 2">
    <name type="scientific">Prorocentrum cordatum</name>
    <dbReference type="NCBI Taxonomy" id="2364126"/>
    <lineage>
        <taxon>Eukaryota</taxon>
        <taxon>Sar</taxon>
        <taxon>Alveolata</taxon>
        <taxon>Dinophyceae</taxon>
        <taxon>Prorocentrales</taxon>
        <taxon>Prorocentraceae</taxon>
        <taxon>Prorocentrum</taxon>
    </lineage>
</organism>
<gene>
    <name evidence="1" type="ORF">PCOR1329_LOCUS23577</name>
</gene>
<dbReference type="EMBL" id="CAUYUJ010008003">
    <property type="protein sequence ID" value="CAK0822595.1"/>
    <property type="molecule type" value="Genomic_DNA"/>
</dbReference>
<dbReference type="Proteomes" id="UP001189429">
    <property type="component" value="Unassembled WGS sequence"/>
</dbReference>
<feature type="non-terminal residue" evidence="1">
    <location>
        <position position="190"/>
    </location>
</feature>
<sequence>MGRFFDKQRNFSYTVKLSIAGARAAGTAARCEARVVGAKFVRLDGPVAVDALTRDDLSDLKLEELLIVVPAVCFPFDAGSLASVYYVSVALRSAQGEEMPADLASIKISPAFLARLTESDAEDEAIVSFDSVGGSGQLDLLGLADLALQPDDWNIGILLRLVAFPAPAPRGDLGRIGFQLSVDGKIDRGR</sequence>
<evidence type="ECO:0000313" key="1">
    <source>
        <dbReference type="EMBL" id="CAK0822595.1"/>
    </source>
</evidence>